<dbReference type="AlphaFoldDB" id="A0A1B9G582"/>
<feature type="signal peptide" evidence="1">
    <location>
        <begin position="1"/>
        <end position="17"/>
    </location>
</feature>
<dbReference type="KEGG" id="kbi:30208277"/>
<organism evidence="2">
    <name type="scientific">Kwoniella bestiolae CBS 10118</name>
    <dbReference type="NCBI Taxonomy" id="1296100"/>
    <lineage>
        <taxon>Eukaryota</taxon>
        <taxon>Fungi</taxon>
        <taxon>Dikarya</taxon>
        <taxon>Basidiomycota</taxon>
        <taxon>Agaricomycotina</taxon>
        <taxon>Tremellomycetes</taxon>
        <taxon>Tremellales</taxon>
        <taxon>Cryptococcaceae</taxon>
        <taxon>Kwoniella</taxon>
    </lineage>
</organism>
<dbReference type="Proteomes" id="UP000092730">
    <property type="component" value="Chromosome 1"/>
</dbReference>
<reference evidence="3" key="2">
    <citation type="submission" date="2013-07" db="EMBL/GenBank/DDBJ databases">
        <authorList>
            <consortium name="The Broad Institute Genome Sequencing Platform"/>
            <person name="Cuomo C."/>
            <person name="Litvintseva A."/>
            <person name="Chen Y."/>
            <person name="Heitman J."/>
            <person name="Sun S."/>
            <person name="Springer D."/>
            <person name="Dromer F."/>
            <person name="Young S.K."/>
            <person name="Zeng Q."/>
            <person name="Gargeya S."/>
            <person name="Fitzgerald M."/>
            <person name="Abouelleil A."/>
            <person name="Alvarado L."/>
            <person name="Berlin A.M."/>
            <person name="Chapman S.B."/>
            <person name="Dewar J."/>
            <person name="Goldberg J."/>
            <person name="Griggs A."/>
            <person name="Gujja S."/>
            <person name="Hansen M."/>
            <person name="Howarth C."/>
            <person name="Imamovic A."/>
            <person name="Larimer J."/>
            <person name="McCowan C."/>
            <person name="Murphy C."/>
            <person name="Pearson M."/>
            <person name="Priest M."/>
            <person name="Roberts A."/>
            <person name="Saif S."/>
            <person name="Shea T."/>
            <person name="Sykes S."/>
            <person name="Wortman J."/>
            <person name="Nusbaum C."/>
            <person name="Birren B."/>
        </authorList>
    </citation>
    <scope>NUCLEOTIDE SEQUENCE</scope>
    <source>
        <strain evidence="3">CBS 10118</strain>
    </source>
</reference>
<name>A0A1B9G582_9TREE</name>
<reference evidence="3" key="4">
    <citation type="submission" date="2024-02" db="EMBL/GenBank/DDBJ databases">
        <title>Comparative genomics of Cryptococcus and Kwoniella reveals pathogenesis evolution and contrasting modes of karyotype evolution via chromosome fusion or intercentromeric recombination.</title>
        <authorList>
            <person name="Coelho M.A."/>
            <person name="David-Palma M."/>
            <person name="Shea T."/>
            <person name="Bowers K."/>
            <person name="McGinley-Smith S."/>
            <person name="Mohammad A.W."/>
            <person name="Gnirke A."/>
            <person name="Yurkov A.M."/>
            <person name="Nowrousian M."/>
            <person name="Sun S."/>
            <person name="Cuomo C.A."/>
            <person name="Heitman J."/>
        </authorList>
    </citation>
    <scope>NUCLEOTIDE SEQUENCE</scope>
    <source>
        <strain evidence="3">CBS 10118</strain>
    </source>
</reference>
<dbReference type="EMBL" id="KI894020">
    <property type="protein sequence ID" value="OCF26199.1"/>
    <property type="molecule type" value="Genomic_DNA"/>
</dbReference>
<gene>
    <name evidence="2" type="ORF">I302_03878</name>
    <name evidence="3" type="ORF">I302_100505</name>
</gene>
<proteinExistence type="predicted"/>
<dbReference type="VEuPathDB" id="FungiDB:I302_03878"/>
<evidence type="ECO:0000313" key="4">
    <source>
        <dbReference type="Proteomes" id="UP000092730"/>
    </source>
</evidence>
<sequence>MRLTILALVASAAMASATPALKARQSSSGGYGDCRDTEGSCPGGSCVAGDSSNPDSGYICSFESASSSATSAAASESSSASSSSSSGSYGDCRDTENSCPGGACVAGDASNPNSGYVCSFESSVIASASKAATTATSAAAKTTSAAGTAPTTMAAATSAKASTTASKAATTALAASASASASNSTTSSIPNSGSGAGLSFTVNYAVAGLFAAGLYVAL</sequence>
<accession>A0A1B9G582</accession>
<protein>
    <submittedName>
        <fullName evidence="2">Uncharacterized protein</fullName>
    </submittedName>
</protein>
<dbReference type="RefSeq" id="XP_019047269.1">
    <property type="nucleotide sequence ID" value="XM_019190521.1"/>
</dbReference>
<feature type="chain" id="PRO_5042334840" evidence="1">
    <location>
        <begin position="18"/>
        <end position="218"/>
    </location>
</feature>
<dbReference type="OrthoDB" id="2565159at2759"/>
<evidence type="ECO:0000313" key="3">
    <source>
        <dbReference type="EMBL" id="WVW78549.1"/>
    </source>
</evidence>
<keyword evidence="4" id="KW-1185">Reference proteome</keyword>
<dbReference type="EMBL" id="CP144541">
    <property type="protein sequence ID" value="WVW78549.1"/>
    <property type="molecule type" value="Genomic_DNA"/>
</dbReference>
<evidence type="ECO:0000256" key="1">
    <source>
        <dbReference type="SAM" id="SignalP"/>
    </source>
</evidence>
<reference evidence="2" key="3">
    <citation type="submission" date="2014-01" db="EMBL/GenBank/DDBJ databases">
        <title>Evolution of pathogenesis and genome organization in the Tremellales.</title>
        <authorList>
            <person name="Cuomo C."/>
            <person name="Litvintseva A."/>
            <person name="Heitman J."/>
            <person name="Chen Y."/>
            <person name="Sun S."/>
            <person name="Springer D."/>
            <person name="Dromer F."/>
            <person name="Young S."/>
            <person name="Zeng Q."/>
            <person name="Chapman S."/>
            <person name="Gujja S."/>
            <person name="Saif S."/>
            <person name="Birren B."/>
        </authorList>
    </citation>
    <scope>NUCLEOTIDE SEQUENCE</scope>
    <source>
        <strain evidence="2">CBS 10118</strain>
    </source>
</reference>
<keyword evidence="1" id="KW-0732">Signal</keyword>
<reference evidence="2" key="1">
    <citation type="submission" date="2013-07" db="EMBL/GenBank/DDBJ databases">
        <title>The Genome Sequence of Cryptococcus bestiolae CBS10118.</title>
        <authorList>
            <consortium name="The Broad Institute Genome Sequencing Platform"/>
            <person name="Cuomo C."/>
            <person name="Litvintseva A."/>
            <person name="Chen Y."/>
            <person name="Heitman J."/>
            <person name="Sun S."/>
            <person name="Springer D."/>
            <person name="Dromer F."/>
            <person name="Young S.K."/>
            <person name="Zeng Q."/>
            <person name="Gargeya S."/>
            <person name="Fitzgerald M."/>
            <person name="Abouelleil A."/>
            <person name="Alvarado L."/>
            <person name="Berlin A.M."/>
            <person name="Chapman S.B."/>
            <person name="Dewar J."/>
            <person name="Goldberg J."/>
            <person name="Griggs A."/>
            <person name="Gujja S."/>
            <person name="Hansen M."/>
            <person name="Howarth C."/>
            <person name="Imamovic A."/>
            <person name="Larimer J."/>
            <person name="McCowan C."/>
            <person name="Murphy C."/>
            <person name="Pearson M."/>
            <person name="Priest M."/>
            <person name="Roberts A."/>
            <person name="Saif S."/>
            <person name="Shea T."/>
            <person name="Sykes S."/>
            <person name="Wortman J."/>
            <person name="Nusbaum C."/>
            <person name="Birren B."/>
        </authorList>
    </citation>
    <scope>NUCLEOTIDE SEQUENCE [LARGE SCALE GENOMIC DNA]</scope>
    <source>
        <strain evidence="2">CBS 10118</strain>
    </source>
</reference>
<dbReference type="GeneID" id="30208277"/>
<evidence type="ECO:0000313" key="2">
    <source>
        <dbReference type="EMBL" id="OCF26199.1"/>
    </source>
</evidence>